<organism evidence="1 2">
    <name type="scientific">Imperialibacter roseus</name>
    <dbReference type="NCBI Taxonomy" id="1324217"/>
    <lineage>
        <taxon>Bacteria</taxon>
        <taxon>Pseudomonadati</taxon>
        <taxon>Bacteroidota</taxon>
        <taxon>Cytophagia</taxon>
        <taxon>Cytophagales</taxon>
        <taxon>Flammeovirgaceae</taxon>
        <taxon>Imperialibacter</taxon>
    </lineage>
</organism>
<accession>A0ABZ0IQI4</accession>
<dbReference type="InterPro" id="IPR036249">
    <property type="entry name" value="Thioredoxin-like_sf"/>
</dbReference>
<sequence>MKKWTVAIGVVLATGLAAFLSPKPFIEKKALISTPNDGAFALIELFTSQGCSSCPAADHLLNSIIEQAAINGDPVFGLSFHVSYWDYLGWKDPYASLAYNVRQGNYVNQLKAGNAYTPQMVVNGKVEFVGSSRKEADSAIKAALAKPAGYSLKASVFDNGGELLIKYALDKAPNQALINIALVKKEVQNHVARGENKGRTLTHKNVVVEFQTVMAEAAGEVSLLLPNGFEPNDNSVVVYLQNKNDLAIIAACQVIL</sequence>
<dbReference type="Pfam" id="PF06764">
    <property type="entry name" value="DUF1223"/>
    <property type="match status" value="1"/>
</dbReference>
<dbReference type="InterPro" id="IPR010634">
    <property type="entry name" value="DUF1223"/>
</dbReference>
<reference evidence="1 2" key="1">
    <citation type="journal article" date="2023" name="Microbiol. Resour. Announc.">
        <title>Complete Genome Sequence of Imperialibacter roseus strain P4T.</title>
        <authorList>
            <person name="Tizabi D.R."/>
            <person name="Bachvaroff T."/>
            <person name="Hill R.T."/>
        </authorList>
    </citation>
    <scope>NUCLEOTIDE SEQUENCE [LARGE SCALE GENOMIC DNA]</scope>
    <source>
        <strain evidence="1 2">P4T</strain>
    </source>
</reference>
<keyword evidence="2" id="KW-1185">Reference proteome</keyword>
<evidence type="ECO:0000313" key="2">
    <source>
        <dbReference type="Proteomes" id="UP001302349"/>
    </source>
</evidence>
<gene>
    <name evidence="1" type="ORF">RT717_26870</name>
</gene>
<protein>
    <submittedName>
        <fullName evidence="1">DUF1223 domain-containing protein</fullName>
    </submittedName>
</protein>
<evidence type="ECO:0000313" key="1">
    <source>
        <dbReference type="EMBL" id="WOK06699.1"/>
    </source>
</evidence>
<name>A0ABZ0IQI4_9BACT</name>
<dbReference type="SUPFAM" id="SSF52833">
    <property type="entry name" value="Thioredoxin-like"/>
    <property type="match status" value="1"/>
</dbReference>
<dbReference type="EMBL" id="CP136051">
    <property type="protein sequence ID" value="WOK06699.1"/>
    <property type="molecule type" value="Genomic_DNA"/>
</dbReference>
<dbReference type="PANTHER" id="PTHR36057:SF1">
    <property type="entry name" value="LIPOPROTEIN LIPID ATTACHMENT SITE-LIKE PROTEIN, PUTATIVE (DUF1223)-RELATED"/>
    <property type="match status" value="1"/>
</dbReference>
<dbReference type="RefSeq" id="WP_317489405.1">
    <property type="nucleotide sequence ID" value="NZ_CP136051.1"/>
</dbReference>
<proteinExistence type="predicted"/>
<dbReference type="Proteomes" id="UP001302349">
    <property type="component" value="Chromosome"/>
</dbReference>
<dbReference type="PANTHER" id="PTHR36057">
    <property type="match status" value="1"/>
</dbReference>